<dbReference type="Pfam" id="PF00892">
    <property type="entry name" value="EamA"/>
    <property type="match status" value="2"/>
</dbReference>
<evidence type="ECO:0000313" key="8">
    <source>
        <dbReference type="EMBL" id="EMS78242.1"/>
    </source>
</evidence>
<dbReference type="AlphaFoldDB" id="S0G272"/>
<feature type="transmembrane region" description="Helical" evidence="6">
    <location>
        <begin position="77"/>
        <end position="95"/>
    </location>
</feature>
<feature type="transmembrane region" description="Helical" evidence="6">
    <location>
        <begin position="136"/>
        <end position="160"/>
    </location>
</feature>
<feature type="transmembrane region" description="Helical" evidence="6">
    <location>
        <begin position="308"/>
        <end position="328"/>
    </location>
</feature>
<evidence type="ECO:0000256" key="6">
    <source>
        <dbReference type="SAM" id="Phobius"/>
    </source>
</evidence>
<feature type="transmembrane region" description="Helical" evidence="6">
    <location>
        <begin position="191"/>
        <end position="209"/>
    </location>
</feature>
<dbReference type="Proteomes" id="UP000014216">
    <property type="component" value="Unassembled WGS sequence"/>
</dbReference>
<keyword evidence="5 6" id="KW-0472">Membrane</keyword>
<name>S0G272_9BACT</name>
<evidence type="ECO:0000256" key="3">
    <source>
        <dbReference type="ARBA" id="ARBA00022692"/>
    </source>
</evidence>
<evidence type="ECO:0000256" key="5">
    <source>
        <dbReference type="ARBA" id="ARBA00023136"/>
    </source>
</evidence>
<sequence>MLLRFKIWMIRCYTPFLFIIYAQNQIFKHRWYFHADHDTKKLDFQIFPLNDKDIFLKNLTPVQYFQTMKSDTLKSDLLLLLAASIWGLAFVAQRVGMEHVGPFTFNGLRFVLGGLSLLPFVWMSRKKIYEGSDKDLIKSGMVSGVVLFAGISFQQVGIVYTTAGKAGFITGLYVVMVPIIGLFLRQTRTGAGTWVGALLASIGMYLLSVNRDMDINFGDMLVFFSAVCFACHMIVIERFCTRFSTAALSLVQCGVCSVLSLSVAWIFETFVLADILKITLPLIYGGVFSVGVAYSLQIFGQKNSPASHAAIILCLESVVAALGGWIILHELLSGRAIFGCVLMLTGMLVSQLYAIKKNSHTNG</sequence>
<dbReference type="InterPro" id="IPR000620">
    <property type="entry name" value="EamA_dom"/>
</dbReference>
<feature type="domain" description="EamA" evidence="7">
    <location>
        <begin position="74"/>
        <end position="208"/>
    </location>
</feature>
<keyword evidence="4 6" id="KW-1133">Transmembrane helix</keyword>
<evidence type="ECO:0000256" key="4">
    <source>
        <dbReference type="ARBA" id="ARBA00022989"/>
    </source>
</evidence>
<feature type="domain" description="EamA" evidence="7">
    <location>
        <begin position="217"/>
        <end position="349"/>
    </location>
</feature>
<reference evidence="8 9" key="1">
    <citation type="journal article" date="2013" name="Genome Announc.">
        <title>Draft Genome Sequence of Desulfotignum phosphitoxidans DSM 13687 Strain FiPS-3.</title>
        <authorList>
            <person name="Poehlein A."/>
            <person name="Daniel R."/>
            <person name="Simeonova D.D."/>
        </authorList>
    </citation>
    <scope>NUCLEOTIDE SEQUENCE [LARGE SCALE GENOMIC DNA]</scope>
    <source>
        <strain evidence="8 9">DSM 13687</strain>
    </source>
</reference>
<evidence type="ECO:0000256" key="1">
    <source>
        <dbReference type="ARBA" id="ARBA00004651"/>
    </source>
</evidence>
<gene>
    <name evidence="8" type="ORF">Dpo_9c00740</name>
</gene>
<feature type="transmembrane region" description="Helical" evidence="6">
    <location>
        <begin position="278"/>
        <end position="296"/>
    </location>
</feature>
<feature type="transmembrane region" description="Helical" evidence="6">
    <location>
        <begin position="166"/>
        <end position="184"/>
    </location>
</feature>
<comment type="subcellular location">
    <subcellularLocation>
        <location evidence="1">Cell membrane</location>
        <topology evidence="1">Multi-pass membrane protein</topology>
    </subcellularLocation>
</comment>
<keyword evidence="2" id="KW-1003">Cell membrane</keyword>
<comment type="caution">
    <text evidence="8">The sequence shown here is derived from an EMBL/GenBank/DDBJ whole genome shotgun (WGS) entry which is preliminary data.</text>
</comment>
<feature type="transmembrane region" description="Helical" evidence="6">
    <location>
        <begin position="334"/>
        <end position="355"/>
    </location>
</feature>
<dbReference type="PANTHER" id="PTHR42920:SF5">
    <property type="entry name" value="EAMA DOMAIN-CONTAINING PROTEIN"/>
    <property type="match status" value="1"/>
</dbReference>
<dbReference type="PATRIC" id="fig|1286635.3.peg.3733"/>
<protein>
    <submittedName>
        <fullName evidence="8">Permease-like protein</fullName>
    </submittedName>
</protein>
<dbReference type="GO" id="GO:0005886">
    <property type="term" value="C:plasma membrane"/>
    <property type="evidence" value="ECO:0007669"/>
    <property type="project" value="UniProtKB-SubCell"/>
</dbReference>
<feature type="transmembrane region" description="Helical" evidence="6">
    <location>
        <begin position="107"/>
        <end position="124"/>
    </location>
</feature>
<feature type="transmembrane region" description="Helical" evidence="6">
    <location>
        <begin position="247"/>
        <end position="266"/>
    </location>
</feature>
<keyword evidence="3 6" id="KW-0812">Transmembrane</keyword>
<proteinExistence type="predicted"/>
<dbReference type="InterPro" id="IPR037185">
    <property type="entry name" value="EmrE-like"/>
</dbReference>
<dbReference type="InterPro" id="IPR051258">
    <property type="entry name" value="Diverse_Substrate_Transporter"/>
</dbReference>
<keyword evidence="9" id="KW-1185">Reference proteome</keyword>
<dbReference type="EMBL" id="APJX01000009">
    <property type="protein sequence ID" value="EMS78242.1"/>
    <property type="molecule type" value="Genomic_DNA"/>
</dbReference>
<organism evidence="8 9">
    <name type="scientific">Desulfotignum phosphitoxidans DSM 13687</name>
    <dbReference type="NCBI Taxonomy" id="1286635"/>
    <lineage>
        <taxon>Bacteria</taxon>
        <taxon>Pseudomonadati</taxon>
        <taxon>Thermodesulfobacteriota</taxon>
        <taxon>Desulfobacteria</taxon>
        <taxon>Desulfobacterales</taxon>
        <taxon>Desulfobacteraceae</taxon>
        <taxon>Desulfotignum</taxon>
    </lineage>
</organism>
<evidence type="ECO:0000313" key="9">
    <source>
        <dbReference type="Proteomes" id="UP000014216"/>
    </source>
</evidence>
<evidence type="ECO:0000259" key="7">
    <source>
        <dbReference type="Pfam" id="PF00892"/>
    </source>
</evidence>
<feature type="transmembrane region" description="Helical" evidence="6">
    <location>
        <begin position="215"/>
        <end position="235"/>
    </location>
</feature>
<dbReference type="SUPFAM" id="SSF103481">
    <property type="entry name" value="Multidrug resistance efflux transporter EmrE"/>
    <property type="match status" value="2"/>
</dbReference>
<evidence type="ECO:0000256" key="2">
    <source>
        <dbReference type="ARBA" id="ARBA00022475"/>
    </source>
</evidence>
<dbReference type="PANTHER" id="PTHR42920">
    <property type="entry name" value="OS03G0707200 PROTEIN-RELATED"/>
    <property type="match status" value="1"/>
</dbReference>
<accession>S0G272</accession>